<evidence type="ECO:0008006" key="3">
    <source>
        <dbReference type="Google" id="ProtNLM"/>
    </source>
</evidence>
<evidence type="ECO:0000313" key="1">
    <source>
        <dbReference type="EMBL" id="MBW9055209.1"/>
    </source>
</evidence>
<proteinExistence type="predicted"/>
<keyword evidence="2" id="KW-1185">Reference proteome</keyword>
<dbReference type="Proteomes" id="UP000717752">
    <property type="component" value="Unassembled WGS sequence"/>
</dbReference>
<sequence>MVADHRRFAWLNAMLTVLVALALLFMPAAGVEAMQCHDRPVHAHAGIEHPSIQQDVHASPRGGLHTPGHKSCCAVPCGFCLVLLGVDRAEAPGVMDSSLHFAWADQTGSGLARAPMLGPPRLPV</sequence>
<dbReference type="EMBL" id="JAEUAK010000009">
    <property type="protein sequence ID" value="MBW9055209.1"/>
    <property type="molecule type" value="Genomic_DNA"/>
</dbReference>
<evidence type="ECO:0000313" key="2">
    <source>
        <dbReference type="Proteomes" id="UP000717752"/>
    </source>
</evidence>
<accession>A0ABS7H1G2</accession>
<dbReference type="RefSeq" id="WP_220336532.1">
    <property type="nucleotide sequence ID" value="NZ_JAEUAK010000009.1"/>
</dbReference>
<gene>
    <name evidence="1" type="ORF">JNB85_22650</name>
</gene>
<comment type="caution">
    <text evidence="1">The sequence shown here is derived from an EMBL/GenBank/DDBJ whole genome shotgun (WGS) entry which is preliminary data.</text>
</comment>
<reference evidence="1 2" key="1">
    <citation type="journal article" date="2021" name="MBio">
        <title>Poor Competitiveness of Bradyrhizobium in Pigeon Pea Root Colonization in Indian Soils.</title>
        <authorList>
            <person name="Chalasani D."/>
            <person name="Basu A."/>
            <person name="Pullabhotla S.V.S.R.N."/>
            <person name="Jorrin B."/>
            <person name="Neal A.L."/>
            <person name="Poole P.S."/>
            <person name="Podile A.R."/>
            <person name="Tkacz A."/>
        </authorList>
    </citation>
    <scope>NUCLEOTIDE SEQUENCE [LARGE SCALE GENOMIC DNA]</scope>
    <source>
        <strain evidence="1 2">HU56</strain>
    </source>
</reference>
<organism evidence="1 2">
    <name type="scientific">Rhizobium mesosinicum</name>
    <dbReference type="NCBI Taxonomy" id="335017"/>
    <lineage>
        <taxon>Bacteria</taxon>
        <taxon>Pseudomonadati</taxon>
        <taxon>Pseudomonadota</taxon>
        <taxon>Alphaproteobacteria</taxon>
        <taxon>Hyphomicrobiales</taxon>
        <taxon>Rhizobiaceae</taxon>
        <taxon>Rhizobium/Agrobacterium group</taxon>
        <taxon>Rhizobium</taxon>
    </lineage>
</organism>
<protein>
    <recommendedName>
        <fullName evidence="3">DUF2946 domain-containing protein</fullName>
    </recommendedName>
</protein>
<name>A0ABS7H1G2_9HYPH</name>